<dbReference type="Pfam" id="PF03009">
    <property type="entry name" value="GDPD"/>
    <property type="match status" value="1"/>
</dbReference>
<accession>A0ABY8MFI0</accession>
<feature type="domain" description="GP-PDE" evidence="1">
    <location>
        <begin position="5"/>
        <end position="246"/>
    </location>
</feature>
<dbReference type="InterPro" id="IPR030395">
    <property type="entry name" value="GP_PDE_dom"/>
</dbReference>
<dbReference type="PANTHER" id="PTHR46211:SF14">
    <property type="entry name" value="GLYCEROPHOSPHODIESTER PHOSPHODIESTERASE"/>
    <property type="match status" value="1"/>
</dbReference>
<gene>
    <name evidence="2" type="ORF">P0082_09620</name>
</gene>
<evidence type="ECO:0000313" key="3">
    <source>
        <dbReference type="Proteomes" id="UP001228690"/>
    </source>
</evidence>
<dbReference type="RefSeq" id="WP_326926920.1">
    <property type="nucleotide sequence ID" value="NZ_CP123443.1"/>
</dbReference>
<reference evidence="2 3" key="1">
    <citation type="submission" date="2023-04" db="EMBL/GenBank/DDBJ databases">
        <title>Spirochaete genome identified in red abalone sample constitutes a novel genus.</title>
        <authorList>
            <person name="Sharma S.P."/>
            <person name="Purcell C.M."/>
            <person name="Hyde J.R."/>
            <person name="Severin A.J."/>
        </authorList>
    </citation>
    <scope>NUCLEOTIDE SEQUENCE [LARGE SCALE GENOMIC DNA]</scope>
    <source>
        <strain evidence="2 3">SP-2023</strain>
    </source>
</reference>
<dbReference type="Gene3D" id="3.20.20.190">
    <property type="entry name" value="Phosphatidylinositol (PI) phosphodiesterase"/>
    <property type="match status" value="1"/>
</dbReference>
<keyword evidence="3" id="KW-1185">Reference proteome</keyword>
<evidence type="ECO:0000259" key="1">
    <source>
        <dbReference type="PROSITE" id="PS51704"/>
    </source>
</evidence>
<name>A0ABY8MFI0_9SPIO</name>
<sequence>MQKAPIIIGHRGAMGHYPENTLPSFEAAFLQGCDGIEFDVQQSSDGQILVFHDWELERCTDGQSLLREKTAAELRRLDAGSWYDASFLGTQIPTLKEVLDLVSRQDTEKLVNIEIKELFSEQRGTVEKIVAIVRSQSTEQQQNIVISSFSHNLLAQLHRLAPEIKIGLLVGDTLERLPGYIEQLSFPVFSYHPYISLLREEDVRWVRTQGIKIYPWTVNSKYQLETCLRLGVDGIMSNYPDIINKV</sequence>
<dbReference type="PANTHER" id="PTHR46211">
    <property type="entry name" value="GLYCEROPHOSPHORYL DIESTER PHOSPHODIESTERASE"/>
    <property type="match status" value="1"/>
</dbReference>
<dbReference type="PROSITE" id="PS51704">
    <property type="entry name" value="GP_PDE"/>
    <property type="match status" value="1"/>
</dbReference>
<proteinExistence type="predicted"/>
<dbReference type="EMBL" id="CP123443">
    <property type="protein sequence ID" value="WGK68734.1"/>
    <property type="molecule type" value="Genomic_DNA"/>
</dbReference>
<protein>
    <submittedName>
        <fullName evidence="2">Glycerophosphodiester phosphodiesterase family protein</fullName>
    </submittedName>
</protein>
<dbReference type="Proteomes" id="UP001228690">
    <property type="component" value="Chromosome"/>
</dbReference>
<dbReference type="InterPro" id="IPR017946">
    <property type="entry name" value="PLC-like_Pdiesterase_TIM-brl"/>
</dbReference>
<dbReference type="SUPFAM" id="SSF51695">
    <property type="entry name" value="PLC-like phosphodiesterases"/>
    <property type="match status" value="1"/>
</dbReference>
<organism evidence="2 3">
    <name type="scientific">Candidatus Haliotispira prima</name>
    <dbReference type="NCBI Taxonomy" id="3034016"/>
    <lineage>
        <taxon>Bacteria</taxon>
        <taxon>Pseudomonadati</taxon>
        <taxon>Spirochaetota</taxon>
        <taxon>Spirochaetia</taxon>
        <taxon>Spirochaetales</taxon>
        <taxon>Spirochaetaceae</taxon>
        <taxon>Candidatus Haliotispira</taxon>
    </lineage>
</organism>
<evidence type="ECO:0000313" key="2">
    <source>
        <dbReference type="EMBL" id="WGK68734.1"/>
    </source>
</evidence>